<dbReference type="InterPro" id="IPR043128">
    <property type="entry name" value="Rev_trsase/Diguanyl_cyclase"/>
</dbReference>
<dbReference type="GO" id="GO:0005886">
    <property type="term" value="C:plasma membrane"/>
    <property type="evidence" value="ECO:0007669"/>
    <property type="project" value="TreeGrafter"/>
</dbReference>
<feature type="transmembrane region" description="Helical" evidence="1">
    <location>
        <begin position="63"/>
        <end position="94"/>
    </location>
</feature>
<accession>A0A4Y9AHV2</accession>
<organism evidence="3 4">
    <name type="scientific">Lentibacillus salicampi</name>
    <dbReference type="NCBI Taxonomy" id="175306"/>
    <lineage>
        <taxon>Bacteria</taxon>
        <taxon>Bacillati</taxon>
        <taxon>Bacillota</taxon>
        <taxon>Bacilli</taxon>
        <taxon>Bacillales</taxon>
        <taxon>Bacillaceae</taxon>
        <taxon>Lentibacillus</taxon>
    </lineage>
</organism>
<feature type="transmembrane region" description="Helical" evidence="1">
    <location>
        <begin position="142"/>
        <end position="163"/>
    </location>
</feature>
<sequence>MVTTKKVIVIWLLWFIIWPVILWLSYHNYYVAIENQLIDVLLFALFMGIVAWFPVIIRNNPIFFINGISLAVFLIFGLFVEMILTQITIIIVLLKTGVGKRNSYRYPLNMLMFSIVSIIAAGVFNLFGGSHETISAQSHEQITAIFGYASAVFLVNTILNVILDKLFYRRDIKLLDEGVKWEFFSALFTIPVGYVLFALYTEIGRSGIFYLGIPFVFISIILRLLYSYQEINRYLEKTGDIGHQLTNRMDLANVYDVFIQEVSHLLPVDYTYIFMVDKERLVLERFEDVRHHTDPSFRSIERNATFSETVWTTGKPVLNKNAADWFGLENNEIPSGIESVLSLPIEYGDSIIGVVTLESNDRNAFGKMHYQVMTILNSYLGVAVENAKNYETTKLKSERDGLTNLYNLNYLEDILDNHFAAMERGDVKESSSLLILDLDYFKQVNDTYGHEAGNEILCTVADRLSSFISNNGIIARYGGEEFVVFLPGIGLSEAVKLAESLRTTLFERPFRIQNYMLDYKQEMAISVTASIGVASYPENCETSNELIRHADRAMYIGAKRKGRNKVAVYSGLTGSDPH</sequence>
<dbReference type="Proteomes" id="UP000298484">
    <property type="component" value="Unassembled WGS sequence"/>
</dbReference>
<dbReference type="SUPFAM" id="SSF55073">
    <property type="entry name" value="Nucleotide cyclase"/>
    <property type="match status" value="1"/>
</dbReference>
<dbReference type="RefSeq" id="WP_135108766.1">
    <property type="nucleotide sequence ID" value="NZ_SRHY01000003.1"/>
</dbReference>
<dbReference type="GO" id="GO:1902201">
    <property type="term" value="P:negative regulation of bacterial-type flagellum-dependent cell motility"/>
    <property type="evidence" value="ECO:0007669"/>
    <property type="project" value="TreeGrafter"/>
</dbReference>
<feature type="transmembrane region" description="Helical" evidence="1">
    <location>
        <begin position="183"/>
        <end position="201"/>
    </location>
</feature>
<feature type="transmembrane region" description="Helical" evidence="1">
    <location>
        <begin position="106"/>
        <end position="127"/>
    </location>
</feature>
<dbReference type="Gene3D" id="3.30.450.40">
    <property type="match status" value="1"/>
</dbReference>
<dbReference type="PANTHER" id="PTHR45138:SF9">
    <property type="entry name" value="DIGUANYLATE CYCLASE DGCM-RELATED"/>
    <property type="match status" value="1"/>
</dbReference>
<feature type="transmembrane region" description="Helical" evidence="1">
    <location>
        <begin position="6"/>
        <end position="25"/>
    </location>
</feature>
<keyword evidence="1" id="KW-0472">Membrane</keyword>
<dbReference type="InterPro" id="IPR029787">
    <property type="entry name" value="Nucleotide_cyclase"/>
</dbReference>
<evidence type="ECO:0000256" key="1">
    <source>
        <dbReference type="SAM" id="Phobius"/>
    </source>
</evidence>
<dbReference type="FunFam" id="3.30.70.270:FF:000001">
    <property type="entry name" value="Diguanylate cyclase domain protein"/>
    <property type="match status" value="1"/>
</dbReference>
<proteinExistence type="predicted"/>
<dbReference type="SMART" id="SM00267">
    <property type="entry name" value="GGDEF"/>
    <property type="match status" value="1"/>
</dbReference>
<evidence type="ECO:0000313" key="4">
    <source>
        <dbReference type="Proteomes" id="UP000298484"/>
    </source>
</evidence>
<dbReference type="CDD" id="cd01949">
    <property type="entry name" value="GGDEF"/>
    <property type="match status" value="1"/>
</dbReference>
<dbReference type="PANTHER" id="PTHR45138">
    <property type="entry name" value="REGULATORY COMPONENTS OF SENSORY TRANSDUCTION SYSTEM"/>
    <property type="match status" value="1"/>
</dbReference>
<feature type="transmembrane region" description="Helical" evidence="1">
    <location>
        <begin position="207"/>
        <end position="226"/>
    </location>
</feature>
<evidence type="ECO:0000313" key="3">
    <source>
        <dbReference type="EMBL" id="TFJ93984.1"/>
    </source>
</evidence>
<dbReference type="Pfam" id="PF13185">
    <property type="entry name" value="GAF_2"/>
    <property type="match status" value="1"/>
</dbReference>
<dbReference type="PROSITE" id="PS50887">
    <property type="entry name" value="GGDEF"/>
    <property type="match status" value="1"/>
</dbReference>
<dbReference type="InterPro" id="IPR003018">
    <property type="entry name" value="GAF"/>
</dbReference>
<dbReference type="GO" id="GO:0043709">
    <property type="term" value="P:cell adhesion involved in single-species biofilm formation"/>
    <property type="evidence" value="ECO:0007669"/>
    <property type="project" value="TreeGrafter"/>
</dbReference>
<comment type="caution">
    <text evidence="3">The sequence shown here is derived from an EMBL/GenBank/DDBJ whole genome shotgun (WGS) entry which is preliminary data.</text>
</comment>
<dbReference type="Gene3D" id="3.30.70.270">
    <property type="match status" value="1"/>
</dbReference>
<protein>
    <submittedName>
        <fullName evidence="3">Sensor domain-containing diguanylate cyclase</fullName>
    </submittedName>
</protein>
<dbReference type="InterPro" id="IPR000160">
    <property type="entry name" value="GGDEF_dom"/>
</dbReference>
<dbReference type="SMART" id="SM00065">
    <property type="entry name" value="GAF"/>
    <property type="match status" value="1"/>
</dbReference>
<name>A0A4Y9AHV2_9BACI</name>
<dbReference type="InterPro" id="IPR050469">
    <property type="entry name" value="Diguanylate_Cyclase"/>
</dbReference>
<keyword evidence="1" id="KW-1133">Transmembrane helix</keyword>
<dbReference type="AlphaFoldDB" id="A0A4Y9AHV2"/>
<feature type="domain" description="GGDEF" evidence="2">
    <location>
        <begin position="429"/>
        <end position="571"/>
    </location>
</feature>
<dbReference type="GO" id="GO:0052621">
    <property type="term" value="F:diguanylate cyclase activity"/>
    <property type="evidence" value="ECO:0007669"/>
    <property type="project" value="TreeGrafter"/>
</dbReference>
<gene>
    <name evidence="3" type="ORF">E4U82_04000</name>
</gene>
<feature type="transmembrane region" description="Helical" evidence="1">
    <location>
        <begin position="37"/>
        <end position="57"/>
    </location>
</feature>
<dbReference type="InterPro" id="IPR029016">
    <property type="entry name" value="GAF-like_dom_sf"/>
</dbReference>
<evidence type="ECO:0000259" key="2">
    <source>
        <dbReference type="PROSITE" id="PS50887"/>
    </source>
</evidence>
<dbReference type="SUPFAM" id="SSF55781">
    <property type="entry name" value="GAF domain-like"/>
    <property type="match status" value="1"/>
</dbReference>
<dbReference type="NCBIfam" id="TIGR00254">
    <property type="entry name" value="GGDEF"/>
    <property type="match status" value="1"/>
</dbReference>
<keyword evidence="4" id="KW-1185">Reference proteome</keyword>
<dbReference type="OrthoDB" id="9759607at2"/>
<dbReference type="EMBL" id="SRHY01000003">
    <property type="protein sequence ID" value="TFJ93984.1"/>
    <property type="molecule type" value="Genomic_DNA"/>
</dbReference>
<keyword evidence="1" id="KW-0812">Transmembrane</keyword>
<reference evidence="3 4" key="1">
    <citation type="submission" date="2019-03" db="EMBL/GenBank/DDBJ databases">
        <title>Genome sequence of Lentibacillus salicampi ATCC BAA-719.</title>
        <authorList>
            <person name="Maclea K.S."/>
            <person name="Simoes Junior M."/>
        </authorList>
    </citation>
    <scope>NUCLEOTIDE SEQUENCE [LARGE SCALE GENOMIC DNA]</scope>
    <source>
        <strain evidence="3 4">ATCC BAA-719</strain>
    </source>
</reference>
<dbReference type="Pfam" id="PF00990">
    <property type="entry name" value="GGDEF"/>
    <property type="match status" value="1"/>
</dbReference>